<accession>A0ABX1GRB7</accession>
<comment type="caution">
    <text evidence="7">The sequence shown here is derived from an EMBL/GenBank/DDBJ whole genome shotgun (WGS) entry which is preliminary data.</text>
</comment>
<proteinExistence type="predicted"/>
<feature type="transmembrane region" description="Helical" evidence="6">
    <location>
        <begin position="114"/>
        <end position="132"/>
    </location>
</feature>
<dbReference type="SUPFAM" id="SSF103473">
    <property type="entry name" value="MFS general substrate transporter"/>
    <property type="match status" value="1"/>
</dbReference>
<comment type="subcellular location">
    <subcellularLocation>
        <location evidence="1">Cell membrane</location>
        <topology evidence="1">Multi-pass membrane protein</topology>
    </subcellularLocation>
</comment>
<organism evidence="7 8">
    <name type="scientific">Croceivirga thetidis</name>
    <dbReference type="NCBI Taxonomy" id="2721623"/>
    <lineage>
        <taxon>Bacteria</taxon>
        <taxon>Pseudomonadati</taxon>
        <taxon>Bacteroidota</taxon>
        <taxon>Flavobacteriia</taxon>
        <taxon>Flavobacteriales</taxon>
        <taxon>Flavobacteriaceae</taxon>
        <taxon>Croceivirga</taxon>
    </lineage>
</organism>
<dbReference type="RefSeq" id="WP_168551765.1">
    <property type="nucleotide sequence ID" value="NZ_JAAWWL010000001.1"/>
</dbReference>
<feature type="transmembrane region" description="Helical" evidence="6">
    <location>
        <begin position="72"/>
        <end position="93"/>
    </location>
</feature>
<sequence>MEHLPILFLATLIAAIGASAPPGLLNVNAAKIAVDKGKRAGLSFSLGIALTVAFQVYLAVRIGKFLNRNPEVVEWLMKAAVLLFAVLTVFFFVKGYKKSRKAIPLDQNKKRNSFLGGFFLAWLNFLQIPFYSWLNTFFYNQHIMMFDVSDEIVFILSAAFGTFLVMYLYVFYFNKLETKTNWFSKNSNYVLSGLMLVLLFITTIRIFYH</sequence>
<dbReference type="InterPro" id="IPR036259">
    <property type="entry name" value="MFS_trans_sf"/>
</dbReference>
<gene>
    <name evidence="7" type="ORF">HCU67_06550</name>
</gene>
<evidence type="ECO:0000256" key="1">
    <source>
        <dbReference type="ARBA" id="ARBA00004651"/>
    </source>
</evidence>
<feature type="transmembrane region" description="Helical" evidence="6">
    <location>
        <begin position="6"/>
        <end position="28"/>
    </location>
</feature>
<keyword evidence="2" id="KW-1003">Cell membrane</keyword>
<keyword evidence="8" id="KW-1185">Reference proteome</keyword>
<evidence type="ECO:0000313" key="8">
    <source>
        <dbReference type="Proteomes" id="UP000718451"/>
    </source>
</evidence>
<dbReference type="Pfam" id="PF01810">
    <property type="entry name" value="LysE"/>
    <property type="match status" value="1"/>
</dbReference>
<evidence type="ECO:0000256" key="3">
    <source>
        <dbReference type="ARBA" id="ARBA00022692"/>
    </source>
</evidence>
<reference evidence="7 8" key="1">
    <citation type="submission" date="2020-04" db="EMBL/GenBank/DDBJ databases">
        <authorList>
            <person name="Yoon J."/>
        </authorList>
    </citation>
    <scope>NUCLEOTIDE SEQUENCE [LARGE SCALE GENOMIC DNA]</scope>
    <source>
        <strain evidence="7 8">DJ-13</strain>
    </source>
</reference>
<evidence type="ECO:0000313" key="7">
    <source>
        <dbReference type="EMBL" id="NKI31600.1"/>
    </source>
</evidence>
<evidence type="ECO:0000256" key="6">
    <source>
        <dbReference type="SAM" id="Phobius"/>
    </source>
</evidence>
<feature type="transmembrane region" description="Helical" evidence="6">
    <location>
        <begin position="186"/>
        <end position="208"/>
    </location>
</feature>
<keyword evidence="3 6" id="KW-0812">Transmembrane</keyword>
<dbReference type="InterPro" id="IPR001123">
    <property type="entry name" value="LeuE-type"/>
</dbReference>
<evidence type="ECO:0000256" key="2">
    <source>
        <dbReference type="ARBA" id="ARBA00022475"/>
    </source>
</evidence>
<dbReference type="EMBL" id="JAAWWL010000001">
    <property type="protein sequence ID" value="NKI31600.1"/>
    <property type="molecule type" value="Genomic_DNA"/>
</dbReference>
<evidence type="ECO:0000256" key="5">
    <source>
        <dbReference type="ARBA" id="ARBA00023136"/>
    </source>
</evidence>
<dbReference type="Proteomes" id="UP000718451">
    <property type="component" value="Unassembled WGS sequence"/>
</dbReference>
<evidence type="ECO:0000256" key="4">
    <source>
        <dbReference type="ARBA" id="ARBA00022989"/>
    </source>
</evidence>
<keyword evidence="5 6" id="KW-0472">Membrane</keyword>
<feature type="transmembrane region" description="Helical" evidence="6">
    <location>
        <begin position="40"/>
        <end position="60"/>
    </location>
</feature>
<protein>
    <submittedName>
        <fullName evidence="7">LysE family transporter</fullName>
    </submittedName>
</protein>
<feature type="transmembrane region" description="Helical" evidence="6">
    <location>
        <begin position="152"/>
        <end position="174"/>
    </location>
</feature>
<name>A0ABX1GRB7_9FLAO</name>
<keyword evidence="4 6" id="KW-1133">Transmembrane helix</keyword>